<keyword evidence="7" id="KW-0496">Mitochondrion</keyword>
<gene>
    <name evidence="10" type="ORF">DME_LOCUS5509</name>
</gene>
<reference evidence="13" key="1">
    <citation type="submission" date="2017-02" db="UniProtKB">
        <authorList>
            <consortium name="WormBaseParasite"/>
        </authorList>
    </citation>
    <scope>IDENTIFICATION</scope>
</reference>
<comment type="similarity">
    <text evidence="2">Belongs to the mitochondrial carrier (TC 2.A.29) family.</text>
</comment>
<feature type="repeat" description="Solcar" evidence="9">
    <location>
        <begin position="138"/>
        <end position="227"/>
    </location>
</feature>
<dbReference type="STRING" id="318479.A0A0N4U356"/>
<dbReference type="OrthoDB" id="10253709at2759"/>
<evidence type="ECO:0000256" key="5">
    <source>
        <dbReference type="ARBA" id="ARBA00022787"/>
    </source>
</evidence>
<dbReference type="GO" id="GO:0005741">
    <property type="term" value="C:mitochondrial outer membrane"/>
    <property type="evidence" value="ECO:0007669"/>
    <property type="project" value="UniProtKB-SubCell"/>
</dbReference>
<dbReference type="AlphaFoldDB" id="A0A0N4U356"/>
<dbReference type="SUPFAM" id="SSF103506">
    <property type="entry name" value="Mitochondrial carrier"/>
    <property type="match status" value="1"/>
</dbReference>
<evidence type="ECO:0000256" key="4">
    <source>
        <dbReference type="ARBA" id="ARBA00022737"/>
    </source>
</evidence>
<keyword evidence="4" id="KW-0677">Repeat</keyword>
<evidence type="ECO:0000256" key="2">
    <source>
        <dbReference type="ARBA" id="ARBA00006375"/>
    </source>
</evidence>
<accession>A0A0N4U356</accession>
<evidence type="ECO:0000313" key="11">
    <source>
        <dbReference type="Proteomes" id="UP000038040"/>
    </source>
</evidence>
<reference evidence="10 12" key="2">
    <citation type="submission" date="2018-11" db="EMBL/GenBank/DDBJ databases">
        <authorList>
            <consortium name="Pathogen Informatics"/>
        </authorList>
    </citation>
    <scope>NUCLEOTIDE SEQUENCE [LARGE SCALE GENOMIC DNA]</scope>
</reference>
<organism evidence="11 13">
    <name type="scientific">Dracunculus medinensis</name>
    <name type="common">Guinea worm</name>
    <dbReference type="NCBI Taxonomy" id="318479"/>
    <lineage>
        <taxon>Eukaryota</taxon>
        <taxon>Metazoa</taxon>
        <taxon>Ecdysozoa</taxon>
        <taxon>Nematoda</taxon>
        <taxon>Chromadorea</taxon>
        <taxon>Rhabditida</taxon>
        <taxon>Spirurina</taxon>
        <taxon>Dracunculoidea</taxon>
        <taxon>Dracunculidae</taxon>
        <taxon>Dracunculus</taxon>
    </lineage>
</organism>
<dbReference type="PANTHER" id="PTHR10780">
    <property type="entry name" value="MITOCHONDRIAL CARRIER HOMOLOG"/>
    <property type="match status" value="1"/>
</dbReference>
<dbReference type="Proteomes" id="UP000038040">
    <property type="component" value="Unplaced"/>
</dbReference>
<dbReference type="PROSITE" id="PS50920">
    <property type="entry name" value="SOLCAR"/>
    <property type="match status" value="1"/>
</dbReference>
<dbReference type="Gene3D" id="1.50.40.10">
    <property type="entry name" value="Mitochondrial carrier domain"/>
    <property type="match status" value="1"/>
</dbReference>
<evidence type="ECO:0000256" key="8">
    <source>
        <dbReference type="ARBA" id="ARBA00023136"/>
    </source>
</evidence>
<dbReference type="EMBL" id="UYYG01001152">
    <property type="protein sequence ID" value="VDN55536.1"/>
    <property type="molecule type" value="Genomic_DNA"/>
</dbReference>
<proteinExistence type="inferred from homology"/>
<evidence type="ECO:0000313" key="12">
    <source>
        <dbReference type="Proteomes" id="UP000274756"/>
    </source>
</evidence>
<keyword evidence="8 9" id="KW-0472">Membrane</keyword>
<evidence type="ECO:0000256" key="1">
    <source>
        <dbReference type="ARBA" id="ARBA00004374"/>
    </source>
</evidence>
<keyword evidence="3 9" id="KW-0812">Transmembrane</keyword>
<protein>
    <submittedName>
        <fullName evidence="13">Mitochondrial carrier protein</fullName>
    </submittedName>
</protein>
<dbReference type="Proteomes" id="UP000274756">
    <property type="component" value="Unassembled WGS sequence"/>
</dbReference>
<evidence type="ECO:0000313" key="10">
    <source>
        <dbReference type="EMBL" id="VDN55536.1"/>
    </source>
</evidence>
<evidence type="ECO:0000313" key="13">
    <source>
        <dbReference type="WBParaSite" id="DME_0000114901-mRNA-1"/>
    </source>
</evidence>
<evidence type="ECO:0000256" key="3">
    <source>
        <dbReference type="ARBA" id="ARBA00022692"/>
    </source>
</evidence>
<evidence type="ECO:0000256" key="9">
    <source>
        <dbReference type="PROSITE-ProRule" id="PRU00282"/>
    </source>
</evidence>
<dbReference type="PANTHER" id="PTHR10780:SF18">
    <property type="entry name" value="LD43650P"/>
    <property type="match status" value="1"/>
</dbReference>
<comment type="subcellular location">
    <subcellularLocation>
        <location evidence="1">Mitochondrion outer membrane</location>
        <topology evidence="1">Multi-pass membrane protein</topology>
    </subcellularLocation>
</comment>
<dbReference type="InterPro" id="IPR018108">
    <property type="entry name" value="MCP_transmembrane"/>
</dbReference>
<keyword evidence="5" id="KW-1000">Mitochondrion outer membrane</keyword>
<dbReference type="WBParaSite" id="DME_0000114901-mRNA-1">
    <property type="protein sequence ID" value="DME_0000114901-mRNA-1"/>
    <property type="gene ID" value="DME_0000114901"/>
</dbReference>
<name>A0A0N4U356_DRAME</name>
<keyword evidence="6" id="KW-1133">Transmembrane helix</keyword>
<keyword evidence="12" id="KW-1185">Reference proteome</keyword>
<evidence type="ECO:0000256" key="6">
    <source>
        <dbReference type="ARBA" id="ARBA00022989"/>
    </source>
</evidence>
<sequence>MEDEEERRSMEKTDMQGVEIFLKPFLGLAFHPLNHAKILQQLGFEPFPLSVGKMYFIGRETYFLPNTLEYARNIIKLYGWSTVFTGADAAVCSQLTNCLVSMNVSAYIDKHHSDLGGIFDDEDLKKDEKELSDWFSARRHLRSAIRETVVRSAAIVAARPFVVIMVRQIAQLIGGETKYGNVFSSIFVIGAEEGPAGFFSGLIPQLIAEIASIWGTHILIYGIERSLLITQRHFPEDEKEQQLLKSTGNVVRTVSPFIINSLCYPYNLVSTVMAVAGSGLIVSMLPYSPGFGSWIDAHSYMKLQGALKRGAKFFFREHTGVVHVGRNKEIYADFKHFI</sequence>
<evidence type="ECO:0000256" key="7">
    <source>
        <dbReference type="ARBA" id="ARBA00023128"/>
    </source>
</evidence>
<dbReference type="InterPro" id="IPR023395">
    <property type="entry name" value="MCP_dom_sf"/>
</dbReference>